<evidence type="ECO:0000259" key="17">
    <source>
        <dbReference type="Pfam" id="PF00394"/>
    </source>
</evidence>
<protein>
    <recommendedName>
        <fullName evidence="15">Laccase</fullName>
        <ecNumber evidence="15">1.10.3.2</ecNumber>
    </recommendedName>
    <alternativeName>
        <fullName evidence="15">Benzenediol:oxygen oxidoreductase</fullName>
    </alternativeName>
    <alternativeName>
        <fullName evidence="15">Diphenol oxidase</fullName>
    </alternativeName>
    <alternativeName>
        <fullName evidence="15">Urishiol oxidase</fullName>
    </alternativeName>
</protein>
<evidence type="ECO:0000256" key="6">
    <source>
        <dbReference type="ARBA" id="ARBA00022525"/>
    </source>
</evidence>
<comment type="subcellular location">
    <subcellularLocation>
        <location evidence="2 15">Secreted</location>
        <location evidence="2 15">Extracellular space</location>
        <location evidence="2 15">Apoplast</location>
    </subcellularLocation>
</comment>
<evidence type="ECO:0000256" key="3">
    <source>
        <dbReference type="ARBA" id="ARBA00009652"/>
    </source>
</evidence>
<evidence type="ECO:0000256" key="2">
    <source>
        <dbReference type="ARBA" id="ARBA00004271"/>
    </source>
</evidence>
<evidence type="ECO:0000259" key="20">
    <source>
        <dbReference type="Pfam" id="PF21237"/>
    </source>
</evidence>
<dbReference type="InterPro" id="IPR001117">
    <property type="entry name" value="Cu-oxidase_2nd"/>
</dbReference>
<dbReference type="Gene3D" id="3.30.70.3190">
    <property type="match status" value="1"/>
</dbReference>
<reference evidence="22" key="1">
    <citation type="submission" date="2021-01" db="EMBL/GenBank/DDBJ databases">
        <authorList>
            <person name="Bezrukov I."/>
        </authorList>
    </citation>
    <scope>NUCLEOTIDE SEQUENCE</scope>
</reference>
<evidence type="ECO:0000256" key="12">
    <source>
        <dbReference type="ARBA" id="ARBA00023180"/>
    </source>
</evidence>
<evidence type="ECO:0000256" key="11">
    <source>
        <dbReference type="ARBA" id="ARBA00023008"/>
    </source>
</evidence>
<dbReference type="PANTHER" id="PTHR11709">
    <property type="entry name" value="MULTI-COPPER OXIDASE"/>
    <property type="match status" value="1"/>
</dbReference>
<dbReference type="Pfam" id="PF00394">
    <property type="entry name" value="Cu-oxidase"/>
    <property type="match status" value="1"/>
</dbReference>
<feature type="domain" description="Plastocyanin-like" evidence="17">
    <location>
        <begin position="113"/>
        <end position="260"/>
    </location>
</feature>
<dbReference type="SUPFAM" id="SSF49503">
    <property type="entry name" value="Cupredoxins"/>
    <property type="match status" value="3"/>
</dbReference>
<dbReference type="PANTHER" id="PTHR11709:SF251">
    <property type="entry name" value="LACCASE-8-RELATED"/>
    <property type="match status" value="1"/>
</dbReference>
<dbReference type="InterPro" id="IPR011707">
    <property type="entry name" value="Cu-oxidase-like_N"/>
</dbReference>
<evidence type="ECO:0000256" key="14">
    <source>
        <dbReference type="ARBA" id="ARBA00023235"/>
    </source>
</evidence>
<dbReference type="FunFam" id="3.30.70.3190:FF:000001">
    <property type="entry name" value="tRNA pseudouridine synthase Pus10"/>
    <property type="match status" value="1"/>
</dbReference>
<proteinExistence type="inferred from homology"/>
<keyword evidence="11 15" id="KW-0186">Copper</keyword>
<evidence type="ECO:0000256" key="9">
    <source>
        <dbReference type="ARBA" id="ARBA00022737"/>
    </source>
</evidence>
<dbReference type="Pfam" id="PF21238">
    <property type="entry name" value="Pus10_C"/>
    <property type="match status" value="1"/>
</dbReference>
<dbReference type="InterPro" id="IPR011706">
    <property type="entry name" value="Cu-oxidase_C"/>
</dbReference>
<dbReference type="InterPro" id="IPR048742">
    <property type="entry name" value="Pus10_N_euk"/>
</dbReference>
<evidence type="ECO:0000313" key="22">
    <source>
        <dbReference type="EMBL" id="CAE5958050.1"/>
    </source>
</evidence>
<keyword evidence="13 15" id="KW-0439">Lignin degradation</keyword>
<dbReference type="InterPro" id="IPR048741">
    <property type="entry name" value="Pus10-like_C"/>
</dbReference>
<dbReference type="Proteomes" id="UP000682877">
    <property type="component" value="Chromosome 1"/>
</dbReference>
<dbReference type="InterPro" id="IPR034288">
    <property type="entry name" value="CuRO_1_LCC"/>
</dbReference>
<comment type="similarity">
    <text evidence="3">Belongs to the pseudouridine synthase Pus10 family.</text>
</comment>
<accession>A0A8S1ZJ75</accession>
<comment type="function">
    <text evidence="15">Lignin degradation and detoxification of lignin-derived products.</text>
</comment>
<dbReference type="GO" id="GO:0009982">
    <property type="term" value="F:pseudouridine synthase activity"/>
    <property type="evidence" value="ECO:0007669"/>
    <property type="project" value="InterPro"/>
</dbReference>
<evidence type="ECO:0000256" key="1">
    <source>
        <dbReference type="ARBA" id="ARBA00000349"/>
    </source>
</evidence>
<comment type="similarity">
    <text evidence="4 15">Belongs to the multicopper oxidase family.</text>
</comment>
<dbReference type="InterPro" id="IPR017761">
    <property type="entry name" value="Laccase"/>
</dbReference>
<dbReference type="Gene3D" id="3.30.70.2510">
    <property type="match status" value="1"/>
</dbReference>
<feature type="domain" description="Plastocyanin-like" evidence="18">
    <location>
        <begin position="363"/>
        <end position="477"/>
    </location>
</feature>
<evidence type="ECO:0000256" key="4">
    <source>
        <dbReference type="ARBA" id="ARBA00010609"/>
    </source>
</evidence>
<dbReference type="NCBIfam" id="TIGR03389">
    <property type="entry name" value="laccase"/>
    <property type="match status" value="1"/>
</dbReference>
<evidence type="ECO:0000256" key="10">
    <source>
        <dbReference type="ARBA" id="ARBA00023002"/>
    </source>
</evidence>
<dbReference type="GO" id="GO:0031119">
    <property type="term" value="P:tRNA pseudouridine synthesis"/>
    <property type="evidence" value="ECO:0007669"/>
    <property type="project" value="UniProtKB-ARBA"/>
</dbReference>
<feature type="domain" description="Pus10 N-terminal eukaryotes" evidence="20">
    <location>
        <begin position="584"/>
        <end position="704"/>
    </location>
</feature>
<feature type="domain" description="Plastocyanin-like" evidence="19">
    <location>
        <begin position="4"/>
        <end position="102"/>
    </location>
</feature>
<dbReference type="InterPro" id="IPR008972">
    <property type="entry name" value="Cupredoxin"/>
</dbReference>
<evidence type="ECO:0000256" key="16">
    <source>
        <dbReference type="SAM" id="MobiDB-lite"/>
    </source>
</evidence>
<feature type="region of interest" description="Disordered" evidence="16">
    <location>
        <begin position="705"/>
        <end position="726"/>
    </location>
</feature>
<evidence type="ECO:0000259" key="19">
    <source>
        <dbReference type="Pfam" id="PF07732"/>
    </source>
</evidence>
<keyword evidence="12" id="KW-0325">Glycoprotein</keyword>
<dbReference type="Pfam" id="PF21237">
    <property type="entry name" value="Pus10_N_euk"/>
    <property type="match status" value="1"/>
</dbReference>
<keyword evidence="7" id="KW-0819">tRNA processing</keyword>
<dbReference type="Gene3D" id="2.60.40.420">
    <property type="entry name" value="Cupredoxins - blue copper proteins"/>
    <property type="match status" value="3"/>
</dbReference>
<evidence type="ECO:0000256" key="8">
    <source>
        <dbReference type="ARBA" id="ARBA00022723"/>
    </source>
</evidence>
<keyword evidence="8 15" id="KW-0479">Metal-binding</keyword>
<organism evidence="22 23">
    <name type="scientific">Arabidopsis arenosa</name>
    <name type="common">Sand rock-cress</name>
    <name type="synonym">Cardaminopsis arenosa</name>
    <dbReference type="NCBI Taxonomy" id="38785"/>
    <lineage>
        <taxon>Eukaryota</taxon>
        <taxon>Viridiplantae</taxon>
        <taxon>Streptophyta</taxon>
        <taxon>Embryophyta</taxon>
        <taxon>Tracheophyta</taxon>
        <taxon>Spermatophyta</taxon>
        <taxon>Magnoliopsida</taxon>
        <taxon>eudicotyledons</taxon>
        <taxon>Gunneridae</taxon>
        <taxon>Pentapetalae</taxon>
        <taxon>rosids</taxon>
        <taxon>malvids</taxon>
        <taxon>Brassicales</taxon>
        <taxon>Brassicaceae</taxon>
        <taxon>Camelineae</taxon>
        <taxon>Arabidopsis</taxon>
    </lineage>
</organism>
<dbReference type="EMBL" id="LR999451">
    <property type="protein sequence ID" value="CAE5958050.1"/>
    <property type="molecule type" value="Genomic_DNA"/>
</dbReference>
<keyword evidence="23" id="KW-1185">Reference proteome</keyword>
<dbReference type="GO" id="GO:0048046">
    <property type="term" value="C:apoplast"/>
    <property type="evidence" value="ECO:0007669"/>
    <property type="project" value="UniProtKB-SubCell"/>
</dbReference>
<comment type="catalytic activity">
    <reaction evidence="1 15">
        <text>4 hydroquinone + O2 = 4 benzosemiquinone + 2 H2O</text>
        <dbReference type="Rhea" id="RHEA:11276"/>
        <dbReference type="ChEBI" id="CHEBI:15377"/>
        <dbReference type="ChEBI" id="CHEBI:15379"/>
        <dbReference type="ChEBI" id="CHEBI:17594"/>
        <dbReference type="ChEBI" id="CHEBI:17977"/>
        <dbReference type="EC" id="1.10.3.2"/>
    </reaction>
</comment>
<dbReference type="Pfam" id="PF07732">
    <property type="entry name" value="Cu-oxidase_3"/>
    <property type="match status" value="1"/>
</dbReference>
<keyword evidence="14" id="KW-0413">Isomerase</keyword>
<dbReference type="CDD" id="cd13849">
    <property type="entry name" value="CuRO_1_LCC_plant"/>
    <property type="match status" value="1"/>
</dbReference>
<dbReference type="GO" id="GO:0052716">
    <property type="term" value="F:hydroquinone:oxygen oxidoreductase activity"/>
    <property type="evidence" value="ECO:0007669"/>
    <property type="project" value="UniProtKB-EC"/>
</dbReference>
<dbReference type="InterPro" id="IPR020103">
    <property type="entry name" value="PsdUridine_synth_cat_dom_sf"/>
</dbReference>
<keyword evidence="10 15" id="KW-0560">Oxidoreductase</keyword>
<keyword evidence="6 15" id="KW-0964">Secreted</keyword>
<dbReference type="GO" id="GO:0046274">
    <property type="term" value="P:lignin catabolic process"/>
    <property type="evidence" value="ECO:0007669"/>
    <property type="project" value="UniProtKB-KW"/>
</dbReference>
<sequence>MIPAVNGSLPGPTINVREGDTLVVHVINNSTYNVTIHWHGVFQLKSVWMDGANMITQCPIQPSYNFTYQFDITGQEGTLLWHAHVVNLRATLHGALVIRPRSGRPYPFPKPYEEVPLIFQQWWDTDVRLLEIRPAPVSDAYLMNGLAGDSYPCSKNRMFNLKVVQGKTYLLRIINAALNTHLFFKIANHNVTVVAVDAVYTTRYLTDVMILTPGQTVDALLTADQPIGKYYMATIPYISAIGIPTPDTNPTRGLIVYEGATSSSPVKPLMPTPNHIPTAHRFSSNITSLVGGPHWTPVPRQIDEKMFITMGLGLDPCPSDTKCIGPLGQRYAGSLNNRTFMIPERISMQEAYFYNITGVYTDDFPNQPPVKFDYTRFEQRTNSDFKMMFPERKTSVKTIRFNSTVEIVLQNTAILTRESHPMHLHGFNFYVLGYGFGNYDPVRDARKLNLFNPQMRNTVGVPPGGWVVLRFIANNPDAAFSKFPKQMSADTGPASGDSAGFPNGLVSHGDSKTRRVYETARSLHSGAVKDLLSLGVCERCIFRLVAVEAFDSDISSVSTSTLHSWLKSGDDETGSSESSCSRICIVCLGILQFVFSDAKKELVKLDCSSDYVARITDLVKQDRHEFDSFGLEVSVPSTIMENERAVLSYLKGKYSTEVWLQRDKISVKDALKVLLLDQLKASLGAESDSSSFHIRLTYSKASDEAQGASETTHESKRRKTDAENGSNCISENSFEKVYEPCIFSVHCNKMPIFFSGRYFKYSRNVSQSRWIIDDERMGEASVEEILGGNILPACLGDSYKFHAAGREDIDVRMLGSGRPFLIEVQNSRQCPSEQSLKEVEEKINNSEKKLVGVKDLKCIGSQCWAMMREGEAEKQKQYVALVWISRPLEEKDFNSISSLKELKILQKTPVRVLHRRSPLDREKIIHWMKVEKIKGHSHYFLLHLCTQAGTYIKEFVHGDLGRTTPSMGSILGCRAEIIQLDVTDVKMGDS</sequence>
<dbReference type="CDD" id="cd13875">
    <property type="entry name" value="CuRO_2_LCC_plant"/>
    <property type="match status" value="1"/>
</dbReference>
<dbReference type="GO" id="GO:0003723">
    <property type="term" value="F:RNA binding"/>
    <property type="evidence" value="ECO:0007669"/>
    <property type="project" value="InterPro"/>
</dbReference>
<gene>
    <name evidence="22" type="ORF">AARE701A_LOCUS1692</name>
</gene>
<comment type="cofactor">
    <cofactor evidence="15">
        <name>Cu cation</name>
        <dbReference type="ChEBI" id="CHEBI:23378"/>
    </cofactor>
    <text evidence="15">Binds 4 Cu cations per monomer.</text>
</comment>
<feature type="domain" description="Pus10-like C-terminal" evidence="21">
    <location>
        <begin position="753"/>
        <end position="985"/>
    </location>
</feature>
<evidence type="ECO:0000256" key="5">
    <source>
        <dbReference type="ARBA" id="ARBA00022523"/>
    </source>
</evidence>
<dbReference type="InterPro" id="IPR045087">
    <property type="entry name" value="Cu-oxidase_fam"/>
</dbReference>
<evidence type="ECO:0000256" key="15">
    <source>
        <dbReference type="RuleBase" id="RU361119"/>
    </source>
</evidence>
<keyword evidence="9 15" id="KW-0677">Repeat</keyword>
<dbReference type="NCBIfam" id="TIGR01213">
    <property type="entry name" value="pseudo_Pus10arc"/>
    <property type="match status" value="1"/>
</dbReference>
<evidence type="ECO:0000256" key="13">
    <source>
        <dbReference type="ARBA" id="ARBA00023185"/>
    </source>
</evidence>
<dbReference type="SUPFAM" id="SSF55120">
    <property type="entry name" value="Pseudouridine synthase"/>
    <property type="match status" value="1"/>
</dbReference>
<dbReference type="EC" id="1.10.3.2" evidence="15"/>
<dbReference type="AlphaFoldDB" id="A0A8S1ZJ75"/>
<dbReference type="Pfam" id="PF07731">
    <property type="entry name" value="Cu-oxidase_2"/>
    <property type="match status" value="1"/>
</dbReference>
<evidence type="ECO:0000256" key="7">
    <source>
        <dbReference type="ARBA" id="ARBA00022694"/>
    </source>
</evidence>
<evidence type="ECO:0000313" key="23">
    <source>
        <dbReference type="Proteomes" id="UP000682877"/>
    </source>
</evidence>
<evidence type="ECO:0000259" key="21">
    <source>
        <dbReference type="Pfam" id="PF21238"/>
    </source>
</evidence>
<name>A0A8S1ZJ75_ARAAE</name>
<dbReference type="FunFam" id="3.30.70.2510:FF:000001">
    <property type="entry name" value="tRNA pseudouridine synthase Pus10"/>
    <property type="match status" value="1"/>
</dbReference>
<evidence type="ECO:0000259" key="18">
    <source>
        <dbReference type="Pfam" id="PF07731"/>
    </source>
</evidence>
<dbReference type="GO" id="GO:0005507">
    <property type="term" value="F:copper ion binding"/>
    <property type="evidence" value="ECO:0007669"/>
    <property type="project" value="InterPro"/>
</dbReference>
<dbReference type="InterPro" id="IPR034285">
    <property type="entry name" value="CuRO_2_LCC"/>
</dbReference>
<keyword evidence="5 15" id="KW-0052">Apoplast</keyword>